<gene>
    <name evidence="8" type="ORF">JD844_005750</name>
</gene>
<comment type="similarity">
    <text evidence="2">Belongs to the CNF-like-inhibitor family.</text>
</comment>
<dbReference type="EMBL" id="JAIPUX010000035">
    <property type="protein sequence ID" value="KAH0631427.1"/>
    <property type="molecule type" value="Genomic_DNA"/>
</dbReference>
<evidence type="ECO:0008006" key="10">
    <source>
        <dbReference type="Google" id="ProtNLM"/>
    </source>
</evidence>
<evidence type="ECO:0000256" key="4">
    <source>
        <dbReference type="ARBA" id="ARBA00023005"/>
    </source>
</evidence>
<evidence type="ECO:0000256" key="3">
    <source>
        <dbReference type="ARBA" id="ARBA00022525"/>
    </source>
</evidence>
<dbReference type="PANTHER" id="PTHR20914">
    <property type="entry name" value="LY6/PLAUR DOMAIN-CONTAINING PROTEIN 8"/>
    <property type="match status" value="1"/>
</dbReference>
<feature type="domain" description="UPAR/Ly6" evidence="6">
    <location>
        <begin position="237"/>
        <end position="270"/>
    </location>
</feature>
<evidence type="ECO:0000259" key="7">
    <source>
        <dbReference type="Pfam" id="PF02988"/>
    </source>
</evidence>
<evidence type="ECO:0000259" key="6">
    <source>
        <dbReference type="Pfam" id="PF00021"/>
    </source>
</evidence>
<dbReference type="Gene3D" id="2.10.60.10">
    <property type="entry name" value="CD59"/>
    <property type="match status" value="2"/>
</dbReference>
<dbReference type="SUPFAM" id="SSF57302">
    <property type="entry name" value="Snake toxin-like"/>
    <property type="match status" value="1"/>
</dbReference>
<evidence type="ECO:0000256" key="5">
    <source>
        <dbReference type="ARBA" id="ARBA00023157"/>
    </source>
</evidence>
<dbReference type="InterPro" id="IPR004126">
    <property type="entry name" value="PLipase_A2_inh_N"/>
</dbReference>
<name>A0ABQ7TPL8_PHRPL</name>
<accession>A0ABQ7TPL8</accession>
<evidence type="ECO:0000256" key="1">
    <source>
        <dbReference type="ARBA" id="ARBA00004613"/>
    </source>
</evidence>
<feature type="domain" description="Phospholipase A2 inhibitor N-terminal" evidence="7">
    <location>
        <begin position="43"/>
        <end position="82"/>
    </location>
</feature>
<dbReference type="Proteomes" id="UP000826234">
    <property type="component" value="Unassembled WGS sequence"/>
</dbReference>
<keyword evidence="3" id="KW-0964">Secreted</keyword>
<dbReference type="Pfam" id="PF02988">
    <property type="entry name" value="PLA2_inh"/>
    <property type="match status" value="2"/>
</dbReference>
<dbReference type="InterPro" id="IPR050918">
    <property type="entry name" value="CNF-like_PLA2_Inhibitor"/>
</dbReference>
<dbReference type="Pfam" id="PF00021">
    <property type="entry name" value="UPAR_LY6"/>
    <property type="match status" value="1"/>
</dbReference>
<proteinExistence type="inferred from homology"/>
<evidence type="ECO:0000313" key="9">
    <source>
        <dbReference type="Proteomes" id="UP000826234"/>
    </source>
</evidence>
<dbReference type="CDD" id="cd23588">
    <property type="entry name" value="TFP_LU_ECD_PLIG"/>
    <property type="match status" value="1"/>
</dbReference>
<comment type="subcellular location">
    <subcellularLocation>
        <location evidence="1">Secreted</location>
    </subcellularLocation>
</comment>
<keyword evidence="9" id="KW-1185">Reference proteome</keyword>
<dbReference type="PANTHER" id="PTHR20914:SF30">
    <property type="entry name" value="LY6_PLAUR DOMAIN CONTAINING 9"/>
    <property type="match status" value="1"/>
</dbReference>
<dbReference type="InterPro" id="IPR016054">
    <property type="entry name" value="LY6_UPA_recep-like"/>
</dbReference>
<keyword evidence="4" id="KW-0593">Phospholipase A2 inhibitor</keyword>
<evidence type="ECO:0000256" key="2">
    <source>
        <dbReference type="ARBA" id="ARBA00006570"/>
    </source>
</evidence>
<reference evidence="8 9" key="1">
    <citation type="journal article" date="2022" name="Gigascience">
        <title>A chromosome-level genome assembly and annotation of the desert horned lizard, Phrynosoma platyrhinos, provides insight into chromosomal rearrangements among reptiles.</title>
        <authorList>
            <person name="Koochekian N."/>
            <person name="Ascanio A."/>
            <person name="Farleigh K."/>
            <person name="Card D.C."/>
            <person name="Schield D.R."/>
            <person name="Castoe T.A."/>
            <person name="Jezkova T."/>
        </authorList>
    </citation>
    <scope>NUCLEOTIDE SEQUENCE [LARGE SCALE GENOMIC DNA]</scope>
    <source>
        <strain evidence="8">NK-2021</strain>
    </source>
</reference>
<sequence>MADGEQRSWESFGDLEAHVNIQHLAIVTNPFLFSSVDGKKTVITEKGCAHSDICAAPSIDLYLGHGRFYRGSLNCCTGDRCQNVIPKCRAFESTNSVHSETRIYGFSTIMQAFLRLLLFFVLLTTGASLHCEICLRSRNSTGSSNGSSITCKGPSQICAPNKDTCMITVAEHNLEGITEHIIEKSCAYSKICSVDKIHLFVGKGKTYRSSIICCKGHDCPKGPIPILPENTVPNGKVCPACFALAKTCKSETVKCTGNDTHCIDVTSTRKMTRSDFMSYRLDGEQFTGIVGSTNHPSSAPALDGNYMDSVIRGCTTKSLCASLKQEKIPLLMGEVEKIVCNPEVSRGSQPTCFLLLTFSGLLLMKIFE</sequence>
<keyword evidence="5" id="KW-1015">Disulfide bond</keyword>
<evidence type="ECO:0000313" key="8">
    <source>
        <dbReference type="EMBL" id="KAH0631427.1"/>
    </source>
</evidence>
<comment type="caution">
    <text evidence="8">The sequence shown here is derived from an EMBL/GenBank/DDBJ whole genome shotgun (WGS) entry which is preliminary data.</text>
</comment>
<dbReference type="InterPro" id="IPR045860">
    <property type="entry name" value="Snake_toxin-like_sf"/>
</dbReference>
<organism evidence="8 9">
    <name type="scientific">Phrynosoma platyrhinos</name>
    <name type="common">Desert horned lizard</name>
    <dbReference type="NCBI Taxonomy" id="52577"/>
    <lineage>
        <taxon>Eukaryota</taxon>
        <taxon>Metazoa</taxon>
        <taxon>Chordata</taxon>
        <taxon>Craniata</taxon>
        <taxon>Vertebrata</taxon>
        <taxon>Euteleostomi</taxon>
        <taxon>Lepidosauria</taxon>
        <taxon>Squamata</taxon>
        <taxon>Bifurcata</taxon>
        <taxon>Unidentata</taxon>
        <taxon>Episquamata</taxon>
        <taxon>Toxicofera</taxon>
        <taxon>Iguania</taxon>
        <taxon>Phrynosomatidae</taxon>
        <taxon>Phrynosomatinae</taxon>
        <taxon>Phrynosoma</taxon>
    </lineage>
</organism>
<protein>
    <recommendedName>
        <fullName evidence="10">Phospholipase A2 inhibitor</fullName>
    </recommendedName>
</protein>
<feature type="domain" description="Phospholipase A2 inhibitor N-terminal" evidence="7">
    <location>
        <begin position="150"/>
        <end position="219"/>
    </location>
</feature>
<dbReference type="CDD" id="cd23572">
    <property type="entry name" value="TFP_LU_ECD_PINLYP_rpt2"/>
    <property type="match status" value="1"/>
</dbReference>